<comment type="caution">
    <text evidence="5">The sequence shown here is derived from an EMBL/GenBank/DDBJ whole genome shotgun (WGS) entry which is preliminary data.</text>
</comment>
<gene>
    <name evidence="5" type="primary">moeB</name>
    <name evidence="5" type="ORF">JF887_11020</name>
</gene>
<sequence length="395" mass="43106">MPSSRDLLDDARRVISEVTPQQVAGDRSTRTLIDVRERNEFEEGHIRGAAHLSKGFIEVQVEDRVPDKSTPITLYCAGGTRSLLAARALRELGYTDVRSMSGGFSGWKQAGLDFEIPRVLSVEQKRRYSRHLLIPEVGEEGQRRLLDAKVLLIGAGGLGSPAALYLAAAGVGTIGLVDFDTVDDSNLQRQIIHTRERIGMKKTESARIAIEALNADVTVVQHNEMLNVSNAQQLFEQYDIIVNGCDNFPTRYLANDVALFARKPLVDGGIFRFEGQVTTVIPFASPCYRCRYPSPPPPDEAPSCAEAGVLGVLPGIVGILQATEVVKLIIGIGEPLTGRLLHIDALDMRFREFRVPRDPNCPVCGENPTITEPIDYEGFCMMPAGIATEAVPVGA</sequence>
<organism evidence="5 6">
    <name type="scientific">Candidatus Amunia macphersoniae</name>
    <dbReference type="NCBI Taxonomy" id="3127014"/>
    <lineage>
        <taxon>Bacteria</taxon>
        <taxon>Bacillati</taxon>
        <taxon>Candidatus Dormiibacterota</taxon>
        <taxon>Candidatus Dormibacteria</taxon>
        <taxon>Candidatus Aeolococcales</taxon>
        <taxon>Candidatus Aeolococcaceae</taxon>
        <taxon>Candidatus Amunia</taxon>
    </lineage>
</organism>
<dbReference type="InterPro" id="IPR036873">
    <property type="entry name" value="Rhodanese-like_dom_sf"/>
</dbReference>
<dbReference type="Gene3D" id="3.40.50.720">
    <property type="entry name" value="NAD(P)-binding Rossmann-like Domain"/>
    <property type="match status" value="1"/>
</dbReference>
<evidence type="ECO:0000313" key="5">
    <source>
        <dbReference type="EMBL" id="MBJ7609942.1"/>
    </source>
</evidence>
<dbReference type="CDD" id="cd00757">
    <property type="entry name" value="ThiF_MoeB_HesA_family"/>
    <property type="match status" value="1"/>
</dbReference>
<reference evidence="5 6" key="1">
    <citation type="submission" date="2020-10" db="EMBL/GenBank/DDBJ databases">
        <title>Ca. Dormibacterota MAGs.</title>
        <authorList>
            <person name="Montgomery K."/>
        </authorList>
    </citation>
    <scope>NUCLEOTIDE SEQUENCE [LARGE SCALE GENOMIC DNA]</scope>
    <source>
        <strain evidence="5">Mitchell_Peninsula_5</strain>
    </source>
</reference>
<dbReference type="Gene3D" id="3.40.250.10">
    <property type="entry name" value="Rhodanese-like domain"/>
    <property type="match status" value="1"/>
</dbReference>
<dbReference type="PANTHER" id="PTHR10953">
    <property type="entry name" value="UBIQUITIN-ACTIVATING ENZYME E1"/>
    <property type="match status" value="1"/>
</dbReference>
<dbReference type="PROSITE" id="PS50206">
    <property type="entry name" value="RHODANESE_3"/>
    <property type="match status" value="1"/>
</dbReference>
<protein>
    <submittedName>
        <fullName evidence="5">Molybdopterin-synthase adenylyltransferase MoeB</fullName>
    </submittedName>
</protein>
<dbReference type="SUPFAM" id="SSF69572">
    <property type="entry name" value="Activating enzymes of the ubiquitin-like proteins"/>
    <property type="match status" value="1"/>
</dbReference>
<proteinExistence type="predicted"/>
<dbReference type="GO" id="GO:0008146">
    <property type="term" value="F:sulfotransferase activity"/>
    <property type="evidence" value="ECO:0007669"/>
    <property type="project" value="TreeGrafter"/>
</dbReference>
<dbReference type="PANTHER" id="PTHR10953:SF102">
    <property type="entry name" value="ADENYLYLTRANSFERASE AND SULFURTRANSFERASE MOCS3"/>
    <property type="match status" value="1"/>
</dbReference>
<dbReference type="Pfam" id="PF00581">
    <property type="entry name" value="Rhodanese"/>
    <property type="match status" value="1"/>
</dbReference>
<keyword evidence="5" id="KW-0548">Nucleotidyltransferase</keyword>
<dbReference type="GO" id="GO:0005524">
    <property type="term" value="F:ATP binding"/>
    <property type="evidence" value="ECO:0007669"/>
    <property type="project" value="UniProtKB-KW"/>
</dbReference>
<dbReference type="AlphaFoldDB" id="A0A934KLM1"/>
<dbReference type="InterPro" id="IPR000594">
    <property type="entry name" value="ThiF_NAD_FAD-bd"/>
</dbReference>
<evidence type="ECO:0000259" key="4">
    <source>
        <dbReference type="PROSITE" id="PS50206"/>
    </source>
</evidence>
<dbReference type="InterPro" id="IPR045886">
    <property type="entry name" value="ThiF/MoeB/HesA"/>
</dbReference>
<dbReference type="GO" id="GO:0016779">
    <property type="term" value="F:nucleotidyltransferase activity"/>
    <property type="evidence" value="ECO:0007669"/>
    <property type="project" value="UniProtKB-KW"/>
</dbReference>
<keyword evidence="2" id="KW-0547">Nucleotide-binding</keyword>
<dbReference type="GO" id="GO:0004792">
    <property type="term" value="F:thiosulfate-cyanide sulfurtransferase activity"/>
    <property type="evidence" value="ECO:0007669"/>
    <property type="project" value="TreeGrafter"/>
</dbReference>
<evidence type="ECO:0000313" key="6">
    <source>
        <dbReference type="Proteomes" id="UP000614410"/>
    </source>
</evidence>
<feature type="domain" description="Rhodanese" evidence="4">
    <location>
        <begin position="26"/>
        <end position="116"/>
    </location>
</feature>
<dbReference type="EMBL" id="JAEKNN010000053">
    <property type="protein sequence ID" value="MBJ7609942.1"/>
    <property type="molecule type" value="Genomic_DNA"/>
</dbReference>
<evidence type="ECO:0000256" key="1">
    <source>
        <dbReference type="ARBA" id="ARBA00022679"/>
    </source>
</evidence>
<keyword evidence="3" id="KW-0067">ATP-binding</keyword>
<dbReference type="InterPro" id="IPR001763">
    <property type="entry name" value="Rhodanese-like_dom"/>
</dbReference>
<dbReference type="InterPro" id="IPR035985">
    <property type="entry name" value="Ubiquitin-activating_enz"/>
</dbReference>
<dbReference type="NCBIfam" id="NF006444">
    <property type="entry name" value="PRK08762.1"/>
    <property type="match status" value="1"/>
</dbReference>
<dbReference type="Proteomes" id="UP000614410">
    <property type="component" value="Unassembled WGS sequence"/>
</dbReference>
<dbReference type="GO" id="GO:0008641">
    <property type="term" value="F:ubiquitin-like modifier activating enzyme activity"/>
    <property type="evidence" value="ECO:0007669"/>
    <property type="project" value="InterPro"/>
</dbReference>
<dbReference type="FunFam" id="3.40.50.720:FF:000033">
    <property type="entry name" value="Adenylyltransferase and sulfurtransferase MOCS3"/>
    <property type="match status" value="1"/>
</dbReference>
<keyword evidence="1" id="KW-0808">Transferase</keyword>
<dbReference type="NCBIfam" id="NF004281">
    <property type="entry name" value="PRK05690.1"/>
    <property type="match status" value="1"/>
</dbReference>
<evidence type="ECO:0000256" key="3">
    <source>
        <dbReference type="ARBA" id="ARBA00022840"/>
    </source>
</evidence>
<dbReference type="SUPFAM" id="SSF52821">
    <property type="entry name" value="Rhodanese/Cell cycle control phosphatase"/>
    <property type="match status" value="1"/>
</dbReference>
<dbReference type="CDD" id="cd00158">
    <property type="entry name" value="RHOD"/>
    <property type="match status" value="1"/>
</dbReference>
<dbReference type="Pfam" id="PF00899">
    <property type="entry name" value="ThiF"/>
    <property type="match status" value="1"/>
</dbReference>
<dbReference type="SMART" id="SM00450">
    <property type="entry name" value="RHOD"/>
    <property type="match status" value="1"/>
</dbReference>
<dbReference type="GO" id="GO:0005829">
    <property type="term" value="C:cytosol"/>
    <property type="evidence" value="ECO:0007669"/>
    <property type="project" value="TreeGrafter"/>
</dbReference>
<evidence type="ECO:0000256" key="2">
    <source>
        <dbReference type="ARBA" id="ARBA00022741"/>
    </source>
</evidence>
<name>A0A934KLM1_9BACT</name>
<accession>A0A934KLM1</accession>